<dbReference type="PIRSF" id="PIRSF001296">
    <property type="entry name" value="K_ATPase_KdpC"/>
    <property type="match status" value="1"/>
</dbReference>
<sequence length="188" mass="20117">MKTNLMKSIRLTLVLIVLLCVIYPVFISFAGKLSKGKGDGETISVNGKVVGYANEGQSFTQQKYFWGRPSAVAYNAAGSAGSNKGPSNPDYLKDVAGRIDTLLKYHPYLKRSDIPAEMVTASGSGLDPDISPDASKIQIKRIADVRGLSVQQVTDLVAAHTEAPLLGLFGPAKVNVLKLNVALDLLKK</sequence>
<keyword evidence="13" id="KW-1185">Reference proteome</keyword>
<dbReference type="NCBIfam" id="TIGR00681">
    <property type="entry name" value="kdpC"/>
    <property type="match status" value="1"/>
</dbReference>
<keyword evidence="7 11" id="KW-0630">Potassium</keyword>
<keyword evidence="2 11" id="KW-1003">Cell membrane</keyword>
<evidence type="ECO:0000256" key="2">
    <source>
        <dbReference type="ARBA" id="ARBA00022475"/>
    </source>
</evidence>
<evidence type="ECO:0000256" key="6">
    <source>
        <dbReference type="ARBA" id="ARBA00022840"/>
    </source>
</evidence>
<keyword evidence="8 11" id="KW-1133">Transmembrane helix</keyword>
<keyword evidence="5 11" id="KW-0547">Nucleotide-binding</keyword>
<evidence type="ECO:0000256" key="8">
    <source>
        <dbReference type="ARBA" id="ARBA00022989"/>
    </source>
</evidence>
<dbReference type="Pfam" id="PF02669">
    <property type="entry name" value="KdpC"/>
    <property type="match status" value="1"/>
</dbReference>
<keyword evidence="6 11" id="KW-0067">ATP-binding</keyword>
<dbReference type="NCBIfam" id="NF001454">
    <property type="entry name" value="PRK00315.1"/>
    <property type="match status" value="1"/>
</dbReference>
<comment type="caution">
    <text evidence="12">The sequence shown here is derived from an EMBL/GenBank/DDBJ whole genome shotgun (WGS) entry which is preliminary data.</text>
</comment>
<dbReference type="PANTHER" id="PTHR30042:SF2">
    <property type="entry name" value="POTASSIUM-TRANSPORTING ATPASE KDPC SUBUNIT"/>
    <property type="match status" value="1"/>
</dbReference>
<organism evidence="12 13">
    <name type="scientific">Mucilaginibacter pankratovii</name>
    <dbReference type="NCBI Taxonomy" id="2772110"/>
    <lineage>
        <taxon>Bacteria</taxon>
        <taxon>Pseudomonadati</taxon>
        <taxon>Bacteroidota</taxon>
        <taxon>Sphingobacteriia</taxon>
        <taxon>Sphingobacteriales</taxon>
        <taxon>Sphingobacteriaceae</taxon>
        <taxon>Mucilaginibacter</taxon>
    </lineage>
</organism>
<keyword evidence="1 11" id="KW-0813">Transport</keyword>
<comment type="subcellular location">
    <subcellularLocation>
        <location evidence="11">Cell membrane</location>
        <topology evidence="11">Single-pass membrane protein</topology>
    </subcellularLocation>
</comment>
<evidence type="ECO:0000313" key="12">
    <source>
        <dbReference type="EMBL" id="MBD1362895.1"/>
    </source>
</evidence>
<evidence type="ECO:0000256" key="10">
    <source>
        <dbReference type="ARBA" id="ARBA00023136"/>
    </source>
</evidence>
<dbReference type="EMBL" id="JACWMY010000002">
    <property type="protein sequence ID" value="MBD1362895.1"/>
    <property type="molecule type" value="Genomic_DNA"/>
</dbReference>
<dbReference type="PANTHER" id="PTHR30042">
    <property type="entry name" value="POTASSIUM-TRANSPORTING ATPASE C CHAIN"/>
    <property type="match status" value="1"/>
</dbReference>
<reference evidence="12 13" key="1">
    <citation type="submission" date="2020-09" db="EMBL/GenBank/DDBJ databases">
        <title>Novel species of Mucilaginibacter isolated from a glacier on the Tibetan Plateau.</title>
        <authorList>
            <person name="Liu Q."/>
            <person name="Xin Y.-H."/>
        </authorList>
    </citation>
    <scope>NUCLEOTIDE SEQUENCE [LARGE SCALE GENOMIC DNA]</scope>
    <source>
        <strain evidence="12 13">ZT4R22</strain>
    </source>
</reference>
<keyword evidence="9 11" id="KW-0406">Ion transport</keyword>
<dbReference type="InterPro" id="IPR003820">
    <property type="entry name" value="KdpC"/>
</dbReference>
<comment type="similarity">
    <text evidence="11">Belongs to the KdpC family.</text>
</comment>
<comment type="function">
    <text evidence="11">Part of the high-affinity ATP-driven potassium transport (or Kdp) system, which catalyzes the hydrolysis of ATP coupled with the electrogenic transport of potassium into the cytoplasm. This subunit acts as a catalytic chaperone that increases the ATP-binding affinity of the ATP-hydrolyzing subunit KdpB by the formation of a transient KdpB/KdpC/ATP ternary complex.</text>
</comment>
<keyword evidence="10 11" id="KW-0472">Membrane</keyword>
<comment type="subunit">
    <text evidence="11">The system is composed of three essential subunits: KdpA, KdpB and KdpC.</text>
</comment>
<keyword evidence="4 11" id="KW-0812">Transmembrane</keyword>
<keyword evidence="3 11" id="KW-0633">Potassium transport</keyword>
<accession>A0ABR7WKP3</accession>
<evidence type="ECO:0000256" key="3">
    <source>
        <dbReference type="ARBA" id="ARBA00022538"/>
    </source>
</evidence>
<protein>
    <recommendedName>
        <fullName evidence="11">Potassium-transporting ATPase KdpC subunit</fullName>
    </recommendedName>
    <alternativeName>
        <fullName evidence="11">ATP phosphohydrolase [potassium-transporting] C chain</fullName>
    </alternativeName>
    <alternativeName>
        <fullName evidence="11">Potassium-binding and translocating subunit C</fullName>
    </alternativeName>
    <alternativeName>
        <fullName evidence="11">Potassium-translocating ATPase C chain</fullName>
    </alternativeName>
</protein>
<name>A0ABR7WKP3_9SPHI</name>
<evidence type="ECO:0000256" key="1">
    <source>
        <dbReference type="ARBA" id="ARBA00022448"/>
    </source>
</evidence>
<proteinExistence type="inferred from homology"/>
<evidence type="ECO:0000256" key="9">
    <source>
        <dbReference type="ARBA" id="ARBA00023065"/>
    </source>
</evidence>
<evidence type="ECO:0000256" key="4">
    <source>
        <dbReference type="ARBA" id="ARBA00022692"/>
    </source>
</evidence>
<evidence type="ECO:0000256" key="11">
    <source>
        <dbReference type="HAMAP-Rule" id="MF_00276"/>
    </source>
</evidence>
<evidence type="ECO:0000256" key="5">
    <source>
        <dbReference type="ARBA" id="ARBA00022741"/>
    </source>
</evidence>
<evidence type="ECO:0000313" key="13">
    <source>
        <dbReference type="Proteomes" id="UP000606600"/>
    </source>
</evidence>
<dbReference type="RefSeq" id="WP_191187573.1">
    <property type="nucleotide sequence ID" value="NZ_JACWMY010000002.1"/>
</dbReference>
<gene>
    <name evidence="11" type="primary">kdpC</name>
    <name evidence="12" type="ORF">IDJ77_03650</name>
</gene>
<evidence type="ECO:0000256" key="7">
    <source>
        <dbReference type="ARBA" id="ARBA00022958"/>
    </source>
</evidence>
<dbReference type="HAMAP" id="MF_00276">
    <property type="entry name" value="KdpC"/>
    <property type="match status" value="1"/>
</dbReference>
<dbReference type="NCBIfam" id="NF010606">
    <property type="entry name" value="PRK14002.1"/>
    <property type="match status" value="1"/>
</dbReference>
<dbReference type="Proteomes" id="UP000606600">
    <property type="component" value="Unassembled WGS sequence"/>
</dbReference>